<keyword evidence="11" id="KW-1185">Reference proteome</keyword>
<dbReference type="RefSeq" id="XP_022094139.1">
    <property type="nucleotide sequence ID" value="XM_022238447.1"/>
</dbReference>
<dbReference type="RefSeq" id="XP_022094138.1">
    <property type="nucleotide sequence ID" value="XM_022238446.1"/>
</dbReference>
<dbReference type="InterPro" id="IPR014001">
    <property type="entry name" value="Helicase_ATP-bd"/>
</dbReference>
<dbReference type="EC" id="3.6.4.13" evidence="7"/>
<evidence type="ECO:0000256" key="1">
    <source>
        <dbReference type="ARBA" id="ARBA00022741"/>
    </source>
</evidence>
<evidence type="ECO:0000256" key="6">
    <source>
        <dbReference type="RuleBase" id="RU000492"/>
    </source>
</evidence>
<dbReference type="SMART" id="SM00490">
    <property type="entry name" value="HELICc"/>
    <property type="match status" value="1"/>
</dbReference>
<dbReference type="GeneID" id="110981147"/>
<keyword evidence="1 6" id="KW-0547">Nucleotide-binding</keyword>
<organism evidence="11 12">
    <name type="scientific">Acanthaster planci</name>
    <name type="common">Crown-of-thorns starfish</name>
    <dbReference type="NCBI Taxonomy" id="133434"/>
    <lineage>
        <taxon>Eukaryota</taxon>
        <taxon>Metazoa</taxon>
        <taxon>Echinodermata</taxon>
        <taxon>Eleutherozoa</taxon>
        <taxon>Asterozoa</taxon>
        <taxon>Asteroidea</taxon>
        <taxon>Valvatacea</taxon>
        <taxon>Valvatida</taxon>
        <taxon>Acanthasteridae</taxon>
        <taxon>Acanthaster</taxon>
    </lineage>
</organism>
<dbReference type="CDD" id="cd18787">
    <property type="entry name" value="SF2_C_DEAD"/>
    <property type="match status" value="1"/>
</dbReference>
<dbReference type="Pfam" id="PF00270">
    <property type="entry name" value="DEAD"/>
    <property type="match status" value="1"/>
</dbReference>
<dbReference type="GO" id="GO:0003723">
    <property type="term" value="F:RNA binding"/>
    <property type="evidence" value="ECO:0007669"/>
    <property type="project" value="UniProtKB-UniRule"/>
</dbReference>
<dbReference type="InterPro" id="IPR001650">
    <property type="entry name" value="Helicase_C-like"/>
</dbReference>
<dbReference type="SUPFAM" id="SSF52540">
    <property type="entry name" value="P-loop containing nucleoside triphosphate hydrolases"/>
    <property type="match status" value="1"/>
</dbReference>
<keyword evidence="5 7" id="KW-0694">RNA-binding</keyword>
<evidence type="ECO:0000313" key="13">
    <source>
        <dbReference type="RefSeq" id="XP_022094139.1"/>
    </source>
</evidence>
<dbReference type="InterPro" id="IPR027417">
    <property type="entry name" value="P-loop_NTPase"/>
</dbReference>
<feature type="domain" description="Helicase C-terminal" evidence="10">
    <location>
        <begin position="348"/>
        <end position="510"/>
    </location>
</feature>
<dbReference type="KEGG" id="aplc:110981147"/>
<dbReference type="PROSITE" id="PS51192">
    <property type="entry name" value="HELICASE_ATP_BIND_1"/>
    <property type="match status" value="1"/>
</dbReference>
<name>A0A8B7YLJ6_ACAPL</name>
<evidence type="ECO:0000256" key="7">
    <source>
        <dbReference type="RuleBase" id="RU365068"/>
    </source>
</evidence>
<dbReference type="OMA" id="HEVKAFD"/>
<dbReference type="CTD" id="317781"/>
<dbReference type="InterPro" id="IPR000629">
    <property type="entry name" value="RNA-helicase_DEAD-box_CS"/>
</dbReference>
<evidence type="ECO:0000313" key="12">
    <source>
        <dbReference type="RefSeq" id="XP_022094138.1"/>
    </source>
</evidence>
<comment type="similarity">
    <text evidence="6">Belongs to the DEAD box helicase family.</text>
</comment>
<comment type="function">
    <text evidence="7">RNA helicase.</text>
</comment>
<dbReference type="OrthoDB" id="3370at2759"/>
<sequence>MLPADDVSADVDGEDGSTGQNNDDDGKDSEKGFTVLGGERKKKKQKVARVLPDWLAHPTVIEHDLRKHSVTVEEMEQLDSRLVRSLLDEGIKSLFPVQRHVIPVILDSARLGIHAGDAGYRPRDLCVSAPTGSGKTLAFALPIIQALLDRVVPRIRALVVLPTRDLAQQVSKVFSSLCKATDLRPALIGGLKKFAQEQRMLVQTSTGETQCDIVVATPGRLVDHINKTQGFTLQYLRFLVIDEADRMMEQISQDWISQVEKCAFTGSRPAPGPITVESCRKISLPLQKLLFSATLSQNPEKLIQLNLFRPRLITSVVTSKSRRRDTQLGEGKMEERGEFVGKYTTPVGLKEYYIQCTPGQKPLLVLHLVQTLNLRQILCFANTVEATRRLYHLIKLVGGVAVAEFSSNQTAGQRRQILKKFKAGKIQLLICSDAMARGMDVENAKYVISYDMPPYIKTYIHRVGRTARAGKTGVAFTLLQPHEVPKLLKMLKHAGKTNIQKHGTDLRDLDHLVPAYKKALQQLPGVLKMEKFHSF</sequence>
<dbReference type="CDD" id="cd17956">
    <property type="entry name" value="DEADc_DDX51"/>
    <property type="match status" value="1"/>
</dbReference>
<evidence type="ECO:0000256" key="4">
    <source>
        <dbReference type="ARBA" id="ARBA00022840"/>
    </source>
</evidence>
<comment type="domain">
    <text evidence="7">The Q motif is unique to and characteristic of the DEAD box family of RNA helicases and controls ATP binding and hydrolysis.</text>
</comment>
<protein>
    <recommendedName>
        <fullName evidence="7">ATP-dependent RNA helicase</fullName>
        <ecNumber evidence="7">3.6.4.13</ecNumber>
    </recommendedName>
</protein>
<dbReference type="GO" id="GO:0003724">
    <property type="term" value="F:RNA helicase activity"/>
    <property type="evidence" value="ECO:0007669"/>
    <property type="project" value="UniProtKB-EC"/>
</dbReference>
<reference evidence="12 13" key="1">
    <citation type="submission" date="2025-04" db="UniProtKB">
        <authorList>
            <consortium name="RefSeq"/>
        </authorList>
    </citation>
    <scope>IDENTIFICATION</scope>
</reference>
<accession>A0A8B7YLJ6</accession>
<feature type="domain" description="Helicase ATP-binding" evidence="9">
    <location>
        <begin position="116"/>
        <end position="313"/>
    </location>
</feature>
<evidence type="ECO:0000256" key="3">
    <source>
        <dbReference type="ARBA" id="ARBA00022806"/>
    </source>
</evidence>
<keyword evidence="4 6" id="KW-0067">ATP-binding</keyword>
<proteinExistence type="inferred from homology"/>
<dbReference type="SMART" id="SM00487">
    <property type="entry name" value="DEXDc"/>
    <property type="match status" value="1"/>
</dbReference>
<dbReference type="GO" id="GO:0016787">
    <property type="term" value="F:hydrolase activity"/>
    <property type="evidence" value="ECO:0007669"/>
    <property type="project" value="UniProtKB-KW"/>
</dbReference>
<dbReference type="Pfam" id="PF00271">
    <property type="entry name" value="Helicase_C"/>
    <property type="match status" value="1"/>
</dbReference>
<keyword evidence="2 6" id="KW-0378">Hydrolase</keyword>
<feature type="region of interest" description="Disordered" evidence="8">
    <location>
        <begin position="1"/>
        <end position="40"/>
    </location>
</feature>
<keyword evidence="3 6" id="KW-0347">Helicase</keyword>
<evidence type="ECO:0000256" key="2">
    <source>
        <dbReference type="ARBA" id="ARBA00022801"/>
    </source>
</evidence>
<evidence type="ECO:0000256" key="5">
    <source>
        <dbReference type="ARBA" id="ARBA00022884"/>
    </source>
</evidence>
<dbReference type="PANTHER" id="PTHR24031">
    <property type="entry name" value="RNA HELICASE"/>
    <property type="match status" value="1"/>
</dbReference>
<dbReference type="PROSITE" id="PS00039">
    <property type="entry name" value="DEAD_ATP_HELICASE"/>
    <property type="match status" value="1"/>
</dbReference>
<dbReference type="AlphaFoldDB" id="A0A8B7YLJ6"/>
<dbReference type="GO" id="GO:0005524">
    <property type="term" value="F:ATP binding"/>
    <property type="evidence" value="ECO:0007669"/>
    <property type="project" value="UniProtKB-UniRule"/>
</dbReference>
<dbReference type="InterPro" id="IPR011545">
    <property type="entry name" value="DEAD/DEAH_box_helicase_dom"/>
</dbReference>
<dbReference type="Gene3D" id="3.40.50.300">
    <property type="entry name" value="P-loop containing nucleotide triphosphate hydrolases"/>
    <property type="match status" value="2"/>
</dbReference>
<gene>
    <name evidence="12 13" type="primary">LOC110981147</name>
</gene>
<comment type="catalytic activity">
    <reaction evidence="7">
        <text>ATP + H2O = ADP + phosphate + H(+)</text>
        <dbReference type="Rhea" id="RHEA:13065"/>
        <dbReference type="ChEBI" id="CHEBI:15377"/>
        <dbReference type="ChEBI" id="CHEBI:15378"/>
        <dbReference type="ChEBI" id="CHEBI:30616"/>
        <dbReference type="ChEBI" id="CHEBI:43474"/>
        <dbReference type="ChEBI" id="CHEBI:456216"/>
        <dbReference type="EC" id="3.6.4.13"/>
    </reaction>
</comment>
<dbReference type="Proteomes" id="UP000694845">
    <property type="component" value="Unplaced"/>
</dbReference>
<evidence type="ECO:0000256" key="8">
    <source>
        <dbReference type="SAM" id="MobiDB-lite"/>
    </source>
</evidence>
<evidence type="ECO:0000259" key="10">
    <source>
        <dbReference type="PROSITE" id="PS51194"/>
    </source>
</evidence>
<dbReference type="PROSITE" id="PS51194">
    <property type="entry name" value="HELICASE_CTER"/>
    <property type="match status" value="1"/>
</dbReference>
<evidence type="ECO:0000313" key="11">
    <source>
        <dbReference type="Proteomes" id="UP000694845"/>
    </source>
</evidence>
<evidence type="ECO:0000259" key="9">
    <source>
        <dbReference type="PROSITE" id="PS51192"/>
    </source>
</evidence>